<reference evidence="2" key="1">
    <citation type="journal article" date="2013" name="Science">
        <title>The Amborella genome and the evolution of flowering plants.</title>
        <authorList>
            <consortium name="Amborella Genome Project"/>
        </authorList>
    </citation>
    <scope>NUCLEOTIDE SEQUENCE [LARGE SCALE GENOMIC DNA]</scope>
</reference>
<gene>
    <name evidence="1" type="ORF">AMTR_s00167p00028180</name>
</gene>
<dbReference type="Gramene" id="ERN10877">
    <property type="protein sequence ID" value="ERN10877"/>
    <property type="gene ID" value="AMTR_s00167p00028180"/>
</dbReference>
<protein>
    <submittedName>
        <fullName evidence="1">Uncharacterized protein</fullName>
    </submittedName>
</protein>
<evidence type="ECO:0000313" key="1">
    <source>
        <dbReference type="EMBL" id="ERN10877.1"/>
    </source>
</evidence>
<organism evidence="1 2">
    <name type="scientific">Amborella trichopoda</name>
    <dbReference type="NCBI Taxonomy" id="13333"/>
    <lineage>
        <taxon>Eukaryota</taxon>
        <taxon>Viridiplantae</taxon>
        <taxon>Streptophyta</taxon>
        <taxon>Embryophyta</taxon>
        <taxon>Tracheophyta</taxon>
        <taxon>Spermatophyta</taxon>
        <taxon>Magnoliopsida</taxon>
        <taxon>Amborellales</taxon>
        <taxon>Amborellaceae</taxon>
        <taxon>Amborella</taxon>
    </lineage>
</organism>
<dbReference type="HOGENOM" id="CLU_2136884_0_0_1"/>
<keyword evidence="2" id="KW-1185">Reference proteome</keyword>
<sequence length="113" mass="13267">MTPRVRSFLESRVFSQKYTTESFLFCRHLLVKIMEGTYYFDMPLEWAADNILILFLRKCPQPPRPVWGSLLSRTYYVCDNCYRPNRSVAVRLPSWASKRMQDGSGTIMDLLGM</sequence>
<dbReference type="AlphaFoldDB" id="W1PLJ0"/>
<dbReference type="Proteomes" id="UP000017836">
    <property type="component" value="Unassembled WGS sequence"/>
</dbReference>
<evidence type="ECO:0000313" key="2">
    <source>
        <dbReference type="Proteomes" id="UP000017836"/>
    </source>
</evidence>
<proteinExistence type="predicted"/>
<name>W1PLJ0_AMBTC</name>
<accession>W1PLJ0</accession>
<dbReference type="EMBL" id="KI392771">
    <property type="protein sequence ID" value="ERN10877.1"/>
    <property type="molecule type" value="Genomic_DNA"/>
</dbReference>